<evidence type="ECO:0000256" key="6">
    <source>
        <dbReference type="ARBA" id="ARBA00037968"/>
    </source>
</evidence>
<dbReference type="Gene3D" id="1.20.1250.20">
    <property type="entry name" value="MFS general substrate transporter like domains"/>
    <property type="match status" value="1"/>
</dbReference>
<reference evidence="9" key="1">
    <citation type="journal article" date="2021" name="J Fungi (Basel)">
        <title>Genomic and Metabolomic Analyses of the Marine Fungus Emericellopsis cladophorae: Insights into Saltwater Adaptability Mechanisms and Its Biosynthetic Potential.</title>
        <authorList>
            <person name="Goncalves M.F.M."/>
            <person name="Hilario S."/>
            <person name="Van de Peer Y."/>
            <person name="Esteves A.C."/>
            <person name="Alves A."/>
        </authorList>
    </citation>
    <scope>NUCLEOTIDE SEQUENCE</scope>
    <source>
        <strain evidence="9">MUM 19.33</strain>
    </source>
</reference>
<feature type="transmembrane region" description="Helical" evidence="8">
    <location>
        <begin position="92"/>
        <end position="110"/>
    </location>
</feature>
<reference evidence="9" key="2">
    <citation type="submission" date="2022-07" db="EMBL/GenBank/DDBJ databases">
        <authorList>
            <person name="Goncalves M.F.M."/>
            <person name="Hilario S."/>
            <person name="Van De Peer Y."/>
            <person name="Esteves A.C."/>
            <person name="Alves A."/>
        </authorList>
    </citation>
    <scope>NUCLEOTIDE SEQUENCE</scope>
    <source>
        <strain evidence="9">MUM 19.33</strain>
    </source>
</reference>
<dbReference type="GeneID" id="75828466"/>
<feature type="transmembrane region" description="Helical" evidence="8">
    <location>
        <begin position="387"/>
        <end position="409"/>
    </location>
</feature>
<dbReference type="FunFam" id="1.20.1250.20:FF:000065">
    <property type="entry name" value="Putative MFS pantothenate transporter"/>
    <property type="match status" value="1"/>
</dbReference>
<dbReference type="InterPro" id="IPR011701">
    <property type="entry name" value="MFS"/>
</dbReference>
<keyword evidence="3 8" id="KW-0812">Transmembrane</keyword>
<dbReference type="GO" id="GO:0098717">
    <property type="term" value="P:pantothenate import across plasma membrane"/>
    <property type="evidence" value="ECO:0007669"/>
    <property type="project" value="TreeGrafter"/>
</dbReference>
<comment type="caution">
    <text evidence="9">The sequence shown here is derived from an EMBL/GenBank/DDBJ whole genome shotgun (WGS) entry which is preliminary data.</text>
</comment>
<evidence type="ECO:0000313" key="10">
    <source>
        <dbReference type="Proteomes" id="UP001055219"/>
    </source>
</evidence>
<keyword evidence="2" id="KW-0813">Transport</keyword>
<evidence type="ECO:0000256" key="1">
    <source>
        <dbReference type="ARBA" id="ARBA00004141"/>
    </source>
</evidence>
<sequence>MGFSSKSVAGEARGTSSEDKDRAKEERRLLWKLDLVILTYSCFSYFFNYLDRASFANAYVAGLREDLQMVGNQLVVGQIPNALIIQKIAPRIWLPSMVVLWGCLTMASAGCKTYPQLCAVRFLMGLAEASTYPGCVFIIGSWYKPSELVKRTAVFTIAGQVGTMFAGVMMTAIREGMDGHAGLKGWQWVFLIDGIITLPISVMGFLYLPDTPEKTRASYLSPRERALALSRVPPKRADSNSISPLSLFKRVCATPAMYCLIFFSICASALQAFPLQGLFLLWLKNYQGNPYTQSNVNTYPLGIQGVGIIAELGTAAYLDRTGHRVRTGIAIVLVQVVCAIILIIPDAPRAAYFFAFYASGSSFAISPLLYGWANIVLSRGGDDAHRAVTLSMMAGSGLILWTFWGIAMYPATDAPYWRKGSIAMLCACAAVTGVLFVVKWLDTYSLKEAPVVNSSEAEAENPTAEQTVVMGNKARGEC</sequence>
<dbReference type="GO" id="GO:0015233">
    <property type="term" value="F:pantothenate transmembrane transporter activity"/>
    <property type="evidence" value="ECO:0007669"/>
    <property type="project" value="TreeGrafter"/>
</dbReference>
<feature type="transmembrane region" description="Helical" evidence="8">
    <location>
        <begin position="185"/>
        <end position="208"/>
    </location>
</feature>
<dbReference type="OrthoDB" id="3639251at2759"/>
<dbReference type="GO" id="GO:0005886">
    <property type="term" value="C:plasma membrane"/>
    <property type="evidence" value="ECO:0007669"/>
    <property type="project" value="TreeGrafter"/>
</dbReference>
<organism evidence="9 10">
    <name type="scientific">Emericellopsis cladophorae</name>
    <dbReference type="NCBI Taxonomy" id="2686198"/>
    <lineage>
        <taxon>Eukaryota</taxon>
        <taxon>Fungi</taxon>
        <taxon>Dikarya</taxon>
        <taxon>Ascomycota</taxon>
        <taxon>Pezizomycotina</taxon>
        <taxon>Sordariomycetes</taxon>
        <taxon>Hypocreomycetidae</taxon>
        <taxon>Hypocreales</taxon>
        <taxon>Bionectriaceae</taxon>
        <taxon>Emericellopsis</taxon>
    </lineage>
</organism>
<dbReference type="PANTHER" id="PTHR43791:SF4">
    <property type="entry name" value="PANTOTHENATE TRANSPORTER FEN2"/>
    <property type="match status" value="1"/>
</dbReference>
<dbReference type="SUPFAM" id="SSF103473">
    <property type="entry name" value="MFS general substrate transporter"/>
    <property type="match status" value="1"/>
</dbReference>
<dbReference type="Proteomes" id="UP001055219">
    <property type="component" value="Unassembled WGS sequence"/>
</dbReference>
<protein>
    <recommendedName>
        <fullName evidence="11">Major facilitator superfamily (MFS) profile domain-containing protein</fullName>
    </recommendedName>
</protein>
<dbReference type="AlphaFoldDB" id="A0A9P9XXV5"/>
<dbReference type="Pfam" id="PF07690">
    <property type="entry name" value="MFS_1"/>
    <property type="match status" value="1"/>
</dbReference>
<gene>
    <name evidence="9" type="ORF">J7T54_001950</name>
</gene>
<evidence type="ECO:0000256" key="5">
    <source>
        <dbReference type="ARBA" id="ARBA00023136"/>
    </source>
</evidence>
<keyword evidence="5 8" id="KW-0472">Membrane</keyword>
<evidence type="ECO:0000256" key="2">
    <source>
        <dbReference type="ARBA" id="ARBA00022448"/>
    </source>
</evidence>
<feature type="transmembrane region" description="Helical" evidence="8">
    <location>
        <begin position="122"/>
        <end position="142"/>
    </location>
</feature>
<name>A0A9P9XXV5_9HYPO</name>
<feature type="region of interest" description="Disordered" evidence="7">
    <location>
        <begin position="1"/>
        <end position="20"/>
    </location>
</feature>
<evidence type="ECO:0000256" key="7">
    <source>
        <dbReference type="SAM" id="MobiDB-lite"/>
    </source>
</evidence>
<dbReference type="EMBL" id="JAGIXG020000040">
    <property type="protein sequence ID" value="KAI6779862.1"/>
    <property type="molecule type" value="Genomic_DNA"/>
</dbReference>
<evidence type="ECO:0008006" key="11">
    <source>
        <dbReference type="Google" id="ProtNLM"/>
    </source>
</evidence>
<keyword evidence="10" id="KW-1185">Reference proteome</keyword>
<proteinExistence type="inferred from homology"/>
<feature type="transmembrane region" description="Helical" evidence="8">
    <location>
        <begin position="154"/>
        <end position="173"/>
    </location>
</feature>
<feature type="transmembrane region" description="Helical" evidence="8">
    <location>
        <begin position="350"/>
        <end position="375"/>
    </location>
</feature>
<dbReference type="RefSeq" id="XP_051360718.1">
    <property type="nucleotide sequence ID" value="XM_051508105.1"/>
</dbReference>
<feature type="transmembrane region" description="Helical" evidence="8">
    <location>
        <begin position="299"/>
        <end position="318"/>
    </location>
</feature>
<evidence type="ECO:0000256" key="4">
    <source>
        <dbReference type="ARBA" id="ARBA00022989"/>
    </source>
</evidence>
<dbReference type="PANTHER" id="PTHR43791">
    <property type="entry name" value="PERMEASE-RELATED"/>
    <property type="match status" value="1"/>
</dbReference>
<evidence type="ECO:0000256" key="3">
    <source>
        <dbReference type="ARBA" id="ARBA00022692"/>
    </source>
</evidence>
<evidence type="ECO:0000256" key="8">
    <source>
        <dbReference type="SAM" id="Phobius"/>
    </source>
</evidence>
<dbReference type="InterPro" id="IPR036259">
    <property type="entry name" value="MFS_trans_sf"/>
</dbReference>
<accession>A0A9P9XXV5</accession>
<evidence type="ECO:0000313" key="9">
    <source>
        <dbReference type="EMBL" id="KAI6779862.1"/>
    </source>
</evidence>
<feature type="transmembrane region" description="Helical" evidence="8">
    <location>
        <begin position="421"/>
        <end position="441"/>
    </location>
</feature>
<feature type="transmembrane region" description="Helical" evidence="8">
    <location>
        <begin position="325"/>
        <end position="344"/>
    </location>
</feature>
<feature type="transmembrane region" description="Helical" evidence="8">
    <location>
        <begin position="256"/>
        <end position="279"/>
    </location>
</feature>
<comment type="subcellular location">
    <subcellularLocation>
        <location evidence="1">Membrane</location>
        <topology evidence="1">Multi-pass membrane protein</topology>
    </subcellularLocation>
</comment>
<keyword evidence="4 8" id="KW-1133">Transmembrane helix</keyword>
<comment type="similarity">
    <text evidence="6">Belongs to the major facilitator superfamily. Allantoate permease family.</text>
</comment>